<evidence type="ECO:0000259" key="5">
    <source>
        <dbReference type="Pfam" id="PF04198"/>
    </source>
</evidence>
<dbReference type="InterPro" id="IPR007324">
    <property type="entry name" value="Sugar-bd_dom_put"/>
</dbReference>
<gene>
    <name evidence="6" type="ORF">QC821_20920</name>
</gene>
<reference evidence="6 7" key="1">
    <citation type="submission" date="2023-04" db="EMBL/GenBank/DDBJ databases">
        <title>A long-awaited taxogenomic arrangement of the family Halomonadaceae.</title>
        <authorList>
            <person name="De La Haba R."/>
            <person name="Chuvochina M."/>
            <person name="Wittouck S."/>
            <person name="Arahal D.R."/>
            <person name="Sanchez-Porro C."/>
            <person name="Hugenholtz P."/>
            <person name="Ventosa A."/>
        </authorList>
    </citation>
    <scope>NUCLEOTIDE SEQUENCE [LARGE SCALE GENOMIC DNA]</scope>
    <source>
        <strain evidence="6 7">DSM 26770</strain>
    </source>
</reference>
<evidence type="ECO:0000313" key="7">
    <source>
        <dbReference type="Proteomes" id="UP001251374"/>
    </source>
</evidence>
<protein>
    <submittedName>
        <fullName evidence="6">Sugar-binding transcriptional regulator</fullName>
    </submittedName>
</protein>
<organism evidence="6 7">
    <name type="scientific">Franzmannia qiaohouensis</name>
    <dbReference type="NCBI Taxonomy" id="1329370"/>
    <lineage>
        <taxon>Bacteria</taxon>
        <taxon>Pseudomonadati</taxon>
        <taxon>Pseudomonadota</taxon>
        <taxon>Gammaproteobacteria</taxon>
        <taxon>Oceanospirillales</taxon>
        <taxon>Halomonadaceae</taxon>
        <taxon>Franzmannia</taxon>
    </lineage>
</organism>
<comment type="caution">
    <text evidence="6">The sequence shown here is derived from an EMBL/GenBank/DDBJ whole genome shotgun (WGS) entry which is preliminary data.</text>
</comment>
<keyword evidence="2" id="KW-0805">Transcription regulation</keyword>
<accession>A0ABU1HJT4</accession>
<evidence type="ECO:0000256" key="2">
    <source>
        <dbReference type="ARBA" id="ARBA00023015"/>
    </source>
</evidence>
<name>A0ABU1HJT4_9GAMM</name>
<evidence type="ECO:0000256" key="3">
    <source>
        <dbReference type="ARBA" id="ARBA00023125"/>
    </source>
</evidence>
<sequence>MNHRQDVADIDLMTEIATLYYVQGETQEIIANRLGLSRVRVGRLLKRAQAEGIVDVRVRQHPAVSAEIEQELKRRFGIGRALIALDRSDGDAQRSAVASLVADHLSRSLTEGGIVAVGMGRNVGAVADNVFAAERRNVSFVCAIGGSLRAGEYMNPDHICRRLASKFGGESETLYAPALVQNAALRDELYENPTVRQALDRARRADVALIGVGDMSEDSNMVRMGWFSPQEIAEARLSGTVGDMMGCHFIDIHGQPSATPMQGRVIGLGVGDLSRIPDVIAIASENTKAVGILGALRTGVVNTLATSATNAHTIIRLDEATR</sequence>
<dbReference type="Gene3D" id="3.40.50.1360">
    <property type="match status" value="1"/>
</dbReference>
<dbReference type="RefSeq" id="WP_309725331.1">
    <property type="nucleotide sequence ID" value="NZ_JARWAM010000028.1"/>
</dbReference>
<evidence type="ECO:0000256" key="4">
    <source>
        <dbReference type="ARBA" id="ARBA00023163"/>
    </source>
</evidence>
<dbReference type="PANTHER" id="PTHR34294:SF12">
    <property type="entry name" value="SUGAR-BINDING TRANSCRIPTIONAL REGULATOR"/>
    <property type="match status" value="1"/>
</dbReference>
<feature type="domain" description="Sugar-binding" evidence="5">
    <location>
        <begin position="64"/>
        <end position="315"/>
    </location>
</feature>
<evidence type="ECO:0000313" key="6">
    <source>
        <dbReference type="EMBL" id="MDR5907742.1"/>
    </source>
</evidence>
<proteinExistence type="inferred from homology"/>
<dbReference type="InterPro" id="IPR037171">
    <property type="entry name" value="NagB/RpiA_transferase-like"/>
</dbReference>
<dbReference type="PANTHER" id="PTHR34294">
    <property type="entry name" value="TRANSCRIPTIONAL REGULATOR-RELATED"/>
    <property type="match status" value="1"/>
</dbReference>
<dbReference type="InterPro" id="IPR036388">
    <property type="entry name" value="WH-like_DNA-bd_sf"/>
</dbReference>
<comment type="similarity">
    <text evidence="1">Belongs to the SorC transcriptional regulatory family.</text>
</comment>
<keyword evidence="7" id="KW-1185">Reference proteome</keyword>
<keyword evidence="3" id="KW-0238">DNA-binding</keyword>
<dbReference type="InterPro" id="IPR051054">
    <property type="entry name" value="SorC_transcr_regulators"/>
</dbReference>
<dbReference type="Pfam" id="PF04198">
    <property type="entry name" value="Sugar-bind"/>
    <property type="match status" value="1"/>
</dbReference>
<evidence type="ECO:0000256" key="1">
    <source>
        <dbReference type="ARBA" id="ARBA00010466"/>
    </source>
</evidence>
<dbReference type="SUPFAM" id="SSF100950">
    <property type="entry name" value="NagB/RpiA/CoA transferase-like"/>
    <property type="match status" value="1"/>
</dbReference>
<dbReference type="EMBL" id="JARWAM010000028">
    <property type="protein sequence ID" value="MDR5907742.1"/>
    <property type="molecule type" value="Genomic_DNA"/>
</dbReference>
<dbReference type="Gene3D" id="1.10.10.10">
    <property type="entry name" value="Winged helix-like DNA-binding domain superfamily/Winged helix DNA-binding domain"/>
    <property type="match status" value="1"/>
</dbReference>
<dbReference type="Proteomes" id="UP001251374">
    <property type="component" value="Unassembled WGS sequence"/>
</dbReference>
<keyword evidence="4" id="KW-0804">Transcription</keyword>